<dbReference type="AlphaFoldDB" id="A0A4Z2EMQ3"/>
<gene>
    <name evidence="1" type="ORF">EYF80_059790</name>
</gene>
<name>A0A4Z2EMQ3_9TELE</name>
<dbReference type="Proteomes" id="UP000314294">
    <property type="component" value="Unassembled WGS sequence"/>
</dbReference>
<proteinExistence type="predicted"/>
<reference evidence="1 2" key="1">
    <citation type="submission" date="2019-03" db="EMBL/GenBank/DDBJ databases">
        <title>First draft genome of Liparis tanakae, snailfish: a comprehensive survey of snailfish specific genes.</title>
        <authorList>
            <person name="Kim W."/>
            <person name="Song I."/>
            <person name="Jeong J.-H."/>
            <person name="Kim D."/>
            <person name="Kim S."/>
            <person name="Ryu S."/>
            <person name="Song J.Y."/>
            <person name="Lee S.K."/>
        </authorList>
    </citation>
    <scope>NUCLEOTIDE SEQUENCE [LARGE SCALE GENOMIC DNA]</scope>
    <source>
        <tissue evidence="1">Muscle</tissue>
    </source>
</reference>
<protein>
    <submittedName>
        <fullName evidence="1">Uncharacterized protein</fullName>
    </submittedName>
</protein>
<evidence type="ECO:0000313" key="2">
    <source>
        <dbReference type="Proteomes" id="UP000314294"/>
    </source>
</evidence>
<evidence type="ECO:0000313" key="1">
    <source>
        <dbReference type="EMBL" id="TNN30059.1"/>
    </source>
</evidence>
<dbReference type="EMBL" id="SRLO01004897">
    <property type="protein sequence ID" value="TNN30059.1"/>
    <property type="molecule type" value="Genomic_DNA"/>
</dbReference>
<accession>A0A4Z2EMQ3</accession>
<comment type="caution">
    <text evidence="1">The sequence shown here is derived from an EMBL/GenBank/DDBJ whole genome shotgun (WGS) entry which is preliminary data.</text>
</comment>
<organism evidence="1 2">
    <name type="scientific">Liparis tanakae</name>
    <name type="common">Tanaka's snailfish</name>
    <dbReference type="NCBI Taxonomy" id="230148"/>
    <lineage>
        <taxon>Eukaryota</taxon>
        <taxon>Metazoa</taxon>
        <taxon>Chordata</taxon>
        <taxon>Craniata</taxon>
        <taxon>Vertebrata</taxon>
        <taxon>Euteleostomi</taxon>
        <taxon>Actinopterygii</taxon>
        <taxon>Neopterygii</taxon>
        <taxon>Teleostei</taxon>
        <taxon>Neoteleostei</taxon>
        <taxon>Acanthomorphata</taxon>
        <taxon>Eupercaria</taxon>
        <taxon>Perciformes</taxon>
        <taxon>Cottioidei</taxon>
        <taxon>Cottales</taxon>
        <taxon>Liparidae</taxon>
        <taxon>Liparis</taxon>
    </lineage>
</organism>
<keyword evidence="2" id="KW-1185">Reference proteome</keyword>
<sequence length="82" mass="8902">MAALVMFPLIGRRTMPSVLRPSQRPLVRRSAAADTTLSSPIEATSGELSEHVSALDSVSVWRCGPFPWRSTSALYGLTVVMK</sequence>